<proteinExistence type="predicted"/>
<keyword evidence="2" id="KW-1185">Reference proteome</keyword>
<organism evidence="1 2">
    <name type="scientific">Trichinella nativa</name>
    <dbReference type="NCBI Taxonomy" id="6335"/>
    <lineage>
        <taxon>Eukaryota</taxon>
        <taxon>Metazoa</taxon>
        <taxon>Ecdysozoa</taxon>
        <taxon>Nematoda</taxon>
        <taxon>Enoplea</taxon>
        <taxon>Dorylaimia</taxon>
        <taxon>Trichinellida</taxon>
        <taxon>Trichinellidae</taxon>
        <taxon>Trichinella</taxon>
    </lineage>
</organism>
<evidence type="ECO:0000313" key="1">
    <source>
        <dbReference type="EMBL" id="KRZ47141.1"/>
    </source>
</evidence>
<reference evidence="1 2" key="1">
    <citation type="submission" date="2015-05" db="EMBL/GenBank/DDBJ databases">
        <title>Evolution of Trichinella species and genotypes.</title>
        <authorList>
            <person name="Korhonen P.K."/>
            <person name="Edoardo P."/>
            <person name="Giuseppe L.R."/>
            <person name="Gasser R.B."/>
        </authorList>
    </citation>
    <scope>NUCLEOTIDE SEQUENCE [LARGE SCALE GENOMIC DNA]</scope>
    <source>
        <strain evidence="1">ISS10</strain>
    </source>
</reference>
<accession>A0A0V1KJP2</accession>
<sequence length="45" mass="4969">MYQGVFKLREILLSLTQKDLPSCGLGSPLGKGCQLNTGSWWKCPN</sequence>
<evidence type="ECO:0000313" key="2">
    <source>
        <dbReference type="Proteomes" id="UP000054721"/>
    </source>
</evidence>
<comment type="caution">
    <text evidence="1">The sequence shown here is derived from an EMBL/GenBank/DDBJ whole genome shotgun (WGS) entry which is preliminary data.</text>
</comment>
<dbReference type="Proteomes" id="UP000054721">
    <property type="component" value="Unassembled WGS sequence"/>
</dbReference>
<dbReference type="EMBL" id="JYDW01001298">
    <property type="protein sequence ID" value="KRZ47141.1"/>
    <property type="molecule type" value="Genomic_DNA"/>
</dbReference>
<dbReference type="AlphaFoldDB" id="A0A0V1KJP2"/>
<protein>
    <submittedName>
        <fullName evidence="1">Uncharacterized protein</fullName>
    </submittedName>
</protein>
<gene>
    <name evidence="1" type="ORF">T02_4362</name>
</gene>
<name>A0A0V1KJP2_9BILA</name>